<comment type="caution">
    <text evidence="4">The sequence shown here is derived from an EMBL/GenBank/DDBJ whole genome shotgun (WGS) entry which is preliminary data.</text>
</comment>
<dbReference type="EMBL" id="QOZG01000002">
    <property type="protein sequence ID" value="RCS25120.1"/>
    <property type="molecule type" value="Genomic_DNA"/>
</dbReference>
<organism evidence="4 5">
    <name type="scientific">Phyllobacterium salinisoli</name>
    <dbReference type="NCBI Taxonomy" id="1899321"/>
    <lineage>
        <taxon>Bacteria</taxon>
        <taxon>Pseudomonadati</taxon>
        <taxon>Pseudomonadota</taxon>
        <taxon>Alphaproteobacteria</taxon>
        <taxon>Hyphomicrobiales</taxon>
        <taxon>Phyllobacteriaceae</taxon>
        <taxon>Phyllobacterium</taxon>
    </lineage>
</organism>
<accession>A0A368KAL5</accession>
<keyword evidence="2" id="KW-0732">Signal</keyword>
<dbReference type="RefSeq" id="WP_114439564.1">
    <property type="nucleotide sequence ID" value="NZ_QOZG01000002.1"/>
</dbReference>
<dbReference type="InterPro" id="IPR027275">
    <property type="entry name" value="PRC-brl_dom"/>
</dbReference>
<feature type="region of interest" description="Disordered" evidence="1">
    <location>
        <begin position="158"/>
        <end position="209"/>
    </location>
</feature>
<sequence>MLKKLLGSAAALAMLSSVSFAQGTDQTTPQAQPEPPAQTRDLFQYPPELAPKVDPNQNFTAVDGQVIASGVIGTGVYTGPDQNAQKIGDVKDIIIGPNGVAQAAVIGVGGFLGIGEKNVAVGFDRLDLATKDDGERWFVSDVTKEQLDQAPAFETSEQFTGGIADPGKATEKQGEMPANNTMGTDNNTMGNSPETSPATPAPATPAPAQ</sequence>
<feature type="compositionally biased region" description="Pro residues" evidence="1">
    <location>
        <begin position="199"/>
        <end position="209"/>
    </location>
</feature>
<dbReference type="OrthoDB" id="7876889at2"/>
<evidence type="ECO:0000313" key="5">
    <source>
        <dbReference type="Proteomes" id="UP000253420"/>
    </source>
</evidence>
<feature type="chain" id="PRO_5016696766" evidence="2">
    <location>
        <begin position="22"/>
        <end position="209"/>
    </location>
</feature>
<protein>
    <submittedName>
        <fullName evidence="4">PRC-barrel domain containing protein</fullName>
    </submittedName>
</protein>
<keyword evidence="5" id="KW-1185">Reference proteome</keyword>
<dbReference type="PANTHER" id="PTHR36505">
    <property type="entry name" value="BLR1072 PROTEIN"/>
    <property type="match status" value="1"/>
</dbReference>
<name>A0A368KAL5_9HYPH</name>
<dbReference type="InterPro" id="IPR011033">
    <property type="entry name" value="PRC_barrel-like_sf"/>
</dbReference>
<reference evidence="4 5" key="1">
    <citation type="submission" date="2018-07" db="EMBL/GenBank/DDBJ databases">
        <title>The draft genome of Phyllobacterium salinisoli.</title>
        <authorList>
            <person name="Liu L."/>
            <person name="Li L."/>
            <person name="Zhang X."/>
            <person name="Liang L."/>
        </authorList>
    </citation>
    <scope>NUCLEOTIDE SEQUENCE [LARGE SCALE GENOMIC DNA]</scope>
    <source>
        <strain evidence="4 5">LLAN61</strain>
    </source>
</reference>
<proteinExistence type="predicted"/>
<dbReference type="Pfam" id="PF05239">
    <property type="entry name" value="PRC"/>
    <property type="match status" value="1"/>
</dbReference>
<dbReference type="AlphaFoldDB" id="A0A368KAL5"/>
<dbReference type="SUPFAM" id="SSF50346">
    <property type="entry name" value="PRC-barrel domain"/>
    <property type="match status" value="1"/>
</dbReference>
<feature type="compositionally biased region" description="Low complexity" evidence="1">
    <location>
        <begin position="179"/>
        <end position="191"/>
    </location>
</feature>
<gene>
    <name evidence="4" type="ORF">DUT91_06760</name>
</gene>
<feature type="signal peptide" evidence="2">
    <location>
        <begin position="1"/>
        <end position="21"/>
    </location>
</feature>
<dbReference type="Gene3D" id="2.30.30.240">
    <property type="entry name" value="PRC-barrel domain"/>
    <property type="match status" value="1"/>
</dbReference>
<evidence type="ECO:0000313" key="4">
    <source>
        <dbReference type="EMBL" id="RCS25120.1"/>
    </source>
</evidence>
<feature type="domain" description="PRC-barrel" evidence="3">
    <location>
        <begin position="70"/>
        <end position="147"/>
    </location>
</feature>
<evidence type="ECO:0000259" key="3">
    <source>
        <dbReference type="Pfam" id="PF05239"/>
    </source>
</evidence>
<evidence type="ECO:0000256" key="1">
    <source>
        <dbReference type="SAM" id="MobiDB-lite"/>
    </source>
</evidence>
<evidence type="ECO:0000256" key="2">
    <source>
        <dbReference type="SAM" id="SignalP"/>
    </source>
</evidence>
<dbReference type="PANTHER" id="PTHR36505:SF1">
    <property type="entry name" value="BLR1072 PROTEIN"/>
    <property type="match status" value="1"/>
</dbReference>
<dbReference type="Proteomes" id="UP000253420">
    <property type="component" value="Unassembled WGS sequence"/>
</dbReference>